<evidence type="ECO:0000256" key="1">
    <source>
        <dbReference type="SAM" id="MobiDB-lite"/>
    </source>
</evidence>
<accession>A0A0V1AM37</accession>
<dbReference type="EMBL" id="JYDH01000675">
    <property type="protein sequence ID" value="KRY25899.1"/>
    <property type="molecule type" value="Genomic_DNA"/>
</dbReference>
<gene>
    <name evidence="2" type="ORF">T01_1894</name>
</gene>
<dbReference type="InParanoid" id="A0A0V1AM37"/>
<sequence>MPFNTIRTRPSLDRPSVALRLGSSAHPNSCLRNTGNTANQYCKPRILSQLLATNASSCTTIVQLMVVSRLLPLTWRADSPATGRTPETSVSCLRPRQHPARCLCPRPLPMQGETCPATWASRPRLRGDGQQTDFCPEQ</sequence>
<keyword evidence="3" id="KW-1185">Reference proteome</keyword>
<feature type="region of interest" description="Disordered" evidence="1">
    <location>
        <begin position="118"/>
        <end position="138"/>
    </location>
</feature>
<evidence type="ECO:0000313" key="2">
    <source>
        <dbReference type="EMBL" id="KRY25899.1"/>
    </source>
</evidence>
<evidence type="ECO:0000313" key="3">
    <source>
        <dbReference type="Proteomes" id="UP000054776"/>
    </source>
</evidence>
<proteinExistence type="predicted"/>
<reference evidence="2 3" key="1">
    <citation type="submission" date="2015-01" db="EMBL/GenBank/DDBJ databases">
        <title>Evolution of Trichinella species and genotypes.</title>
        <authorList>
            <person name="Korhonen P.K."/>
            <person name="Edoardo P."/>
            <person name="Giuseppe L.R."/>
            <person name="Gasser R.B."/>
        </authorList>
    </citation>
    <scope>NUCLEOTIDE SEQUENCE [LARGE SCALE GENOMIC DNA]</scope>
    <source>
        <strain evidence="2">ISS3</strain>
    </source>
</reference>
<comment type="caution">
    <text evidence="2">The sequence shown here is derived from an EMBL/GenBank/DDBJ whole genome shotgun (WGS) entry which is preliminary data.</text>
</comment>
<protein>
    <submittedName>
        <fullName evidence="2">Uncharacterized protein</fullName>
    </submittedName>
</protein>
<dbReference type="AlphaFoldDB" id="A0A0V1AM37"/>
<dbReference type="Proteomes" id="UP000054776">
    <property type="component" value="Unassembled WGS sequence"/>
</dbReference>
<feature type="compositionally biased region" description="Polar residues" evidence="1">
    <location>
        <begin position="129"/>
        <end position="138"/>
    </location>
</feature>
<dbReference type="OrthoDB" id="10432308at2759"/>
<name>A0A0V1AM37_TRISP</name>
<organism evidence="2 3">
    <name type="scientific">Trichinella spiralis</name>
    <name type="common">Trichina worm</name>
    <dbReference type="NCBI Taxonomy" id="6334"/>
    <lineage>
        <taxon>Eukaryota</taxon>
        <taxon>Metazoa</taxon>
        <taxon>Ecdysozoa</taxon>
        <taxon>Nematoda</taxon>
        <taxon>Enoplea</taxon>
        <taxon>Dorylaimia</taxon>
        <taxon>Trichinellida</taxon>
        <taxon>Trichinellidae</taxon>
        <taxon>Trichinella</taxon>
    </lineage>
</organism>